<name>G2Y0Q7_BOTF4</name>
<sequence>MSYRHSHPQQIDCGSCPLVWGSTPPRNTLKSFFLSCPVLSVWIFLVPFILSQSGTGCR</sequence>
<accession>G2Y0Q7</accession>
<dbReference type="EMBL" id="FQ790281">
    <property type="protein sequence ID" value="CCD46222.1"/>
    <property type="molecule type" value="Genomic_DNA"/>
</dbReference>
<reference evidence="3" key="1">
    <citation type="journal article" date="2011" name="PLoS Genet.">
        <title>Genomic analysis of the necrotrophic fungal pathogens Sclerotinia sclerotiorum and Botrytis cinerea.</title>
        <authorList>
            <person name="Amselem J."/>
            <person name="Cuomo C.A."/>
            <person name="van Kan J.A."/>
            <person name="Viaud M."/>
            <person name="Benito E.P."/>
            <person name="Couloux A."/>
            <person name="Coutinho P.M."/>
            <person name="de Vries R.P."/>
            <person name="Dyer P.S."/>
            <person name="Fillinger S."/>
            <person name="Fournier E."/>
            <person name="Gout L."/>
            <person name="Hahn M."/>
            <person name="Kohn L."/>
            <person name="Lapalu N."/>
            <person name="Plummer K.M."/>
            <person name="Pradier J.M."/>
            <person name="Quevillon E."/>
            <person name="Sharon A."/>
            <person name="Simon A."/>
            <person name="ten Have A."/>
            <person name="Tudzynski B."/>
            <person name="Tudzynski P."/>
            <person name="Wincker P."/>
            <person name="Andrew M."/>
            <person name="Anthouard V."/>
            <person name="Beever R.E."/>
            <person name="Beffa R."/>
            <person name="Benoit I."/>
            <person name="Bouzid O."/>
            <person name="Brault B."/>
            <person name="Chen Z."/>
            <person name="Choquer M."/>
            <person name="Collemare J."/>
            <person name="Cotton P."/>
            <person name="Danchin E.G."/>
            <person name="Da Silva C."/>
            <person name="Gautier A."/>
            <person name="Giraud C."/>
            <person name="Giraud T."/>
            <person name="Gonzalez C."/>
            <person name="Grossetete S."/>
            <person name="Guldener U."/>
            <person name="Henrissat B."/>
            <person name="Howlett B.J."/>
            <person name="Kodira C."/>
            <person name="Kretschmer M."/>
            <person name="Lappartient A."/>
            <person name="Leroch M."/>
            <person name="Levis C."/>
            <person name="Mauceli E."/>
            <person name="Neuveglise C."/>
            <person name="Oeser B."/>
            <person name="Pearson M."/>
            <person name="Poulain J."/>
            <person name="Poussereau N."/>
            <person name="Quesneville H."/>
            <person name="Rascle C."/>
            <person name="Schumacher J."/>
            <person name="Segurens B."/>
            <person name="Sexton A."/>
            <person name="Silva E."/>
            <person name="Sirven C."/>
            <person name="Soanes D.M."/>
            <person name="Talbot N.J."/>
            <person name="Templeton M."/>
            <person name="Yandava C."/>
            <person name="Yarden O."/>
            <person name="Zeng Q."/>
            <person name="Rollins J.A."/>
            <person name="Lebrun M.H."/>
            <person name="Dickman M."/>
        </authorList>
    </citation>
    <scope>NUCLEOTIDE SEQUENCE [LARGE SCALE GENOMIC DNA]</scope>
    <source>
        <strain evidence="3">T4</strain>
    </source>
</reference>
<dbReference type="AlphaFoldDB" id="G2Y0Q7"/>
<dbReference type="HOGENOM" id="CLU_2978851_0_0_1"/>
<dbReference type="InParanoid" id="G2Y0Q7"/>
<organism evidence="2 3">
    <name type="scientific">Botryotinia fuckeliana (strain T4)</name>
    <name type="common">Noble rot fungus</name>
    <name type="synonym">Botrytis cinerea</name>
    <dbReference type="NCBI Taxonomy" id="999810"/>
    <lineage>
        <taxon>Eukaryota</taxon>
        <taxon>Fungi</taxon>
        <taxon>Dikarya</taxon>
        <taxon>Ascomycota</taxon>
        <taxon>Pezizomycotina</taxon>
        <taxon>Leotiomycetes</taxon>
        <taxon>Helotiales</taxon>
        <taxon>Sclerotiniaceae</taxon>
        <taxon>Botrytis</taxon>
    </lineage>
</organism>
<evidence type="ECO:0000313" key="3">
    <source>
        <dbReference type="Proteomes" id="UP000008177"/>
    </source>
</evidence>
<evidence type="ECO:0000256" key="1">
    <source>
        <dbReference type="SAM" id="Phobius"/>
    </source>
</evidence>
<gene>
    <name evidence="2" type="ORF">BofuT4_uP117720.1</name>
</gene>
<feature type="transmembrane region" description="Helical" evidence="1">
    <location>
        <begin position="32"/>
        <end position="50"/>
    </location>
</feature>
<keyword evidence="1" id="KW-0812">Transmembrane</keyword>
<dbReference type="Proteomes" id="UP000008177">
    <property type="component" value="Unplaced contigs"/>
</dbReference>
<evidence type="ECO:0000313" key="2">
    <source>
        <dbReference type="EMBL" id="CCD46222.1"/>
    </source>
</evidence>
<keyword evidence="1" id="KW-1133">Transmembrane helix</keyword>
<keyword evidence="1" id="KW-0472">Membrane</keyword>
<proteinExistence type="predicted"/>
<protein>
    <submittedName>
        <fullName evidence="2">Uncharacterized protein</fullName>
    </submittedName>
</protein>